<accession>A0A9X5BE77</accession>
<dbReference type="InterPro" id="IPR043519">
    <property type="entry name" value="NT_sf"/>
</dbReference>
<dbReference type="Gene3D" id="3.30.460.10">
    <property type="entry name" value="Beta Polymerase, domain 2"/>
    <property type="match status" value="1"/>
</dbReference>
<comment type="caution">
    <text evidence="2">The sequence shown here is derived from an EMBL/GenBank/DDBJ whole genome shotgun (WGS) entry which is preliminary data.</text>
</comment>
<dbReference type="InterPro" id="IPR041633">
    <property type="entry name" value="Polbeta"/>
</dbReference>
<dbReference type="CDD" id="cd05403">
    <property type="entry name" value="NT_KNTase_like"/>
    <property type="match status" value="1"/>
</dbReference>
<dbReference type="PANTHER" id="PTHR43852">
    <property type="entry name" value="NUCLEOTIDYLTRANSFERASE"/>
    <property type="match status" value="1"/>
</dbReference>
<dbReference type="EMBL" id="QZDT01000005">
    <property type="protein sequence ID" value="NBJ91978.1"/>
    <property type="molecule type" value="Genomic_DNA"/>
</dbReference>
<evidence type="ECO:0000313" key="2">
    <source>
        <dbReference type="EMBL" id="NBJ91978.1"/>
    </source>
</evidence>
<sequence length="96" mass="10731">MQAEEVIAKVAQLCWKYSAEQGILFGSRAKGTALARSDIDIAVSGVDDFFAFQEEVENLPTLFSVDIVDMDTCTNPLLLEEIRKYGKKIYEKVPVL</sequence>
<dbReference type="RefSeq" id="WP_160559053.1">
    <property type="nucleotide sequence ID" value="NZ_QZDT01000005.1"/>
</dbReference>
<proteinExistence type="predicted"/>
<evidence type="ECO:0000313" key="3">
    <source>
        <dbReference type="Proteomes" id="UP001154420"/>
    </source>
</evidence>
<feature type="domain" description="Polymerase beta nucleotidyltransferase" evidence="1">
    <location>
        <begin position="19"/>
        <end position="92"/>
    </location>
</feature>
<keyword evidence="3" id="KW-1185">Reference proteome</keyword>
<dbReference type="Proteomes" id="UP001154420">
    <property type="component" value="Unassembled WGS sequence"/>
</dbReference>
<dbReference type="InterPro" id="IPR052930">
    <property type="entry name" value="TA_antitoxin_MntA"/>
</dbReference>
<dbReference type="PANTHER" id="PTHR43852:SF2">
    <property type="entry name" value="PROTEIN ADENYLYLTRANSFERASE MNTA"/>
    <property type="match status" value="1"/>
</dbReference>
<name>A0A9X5BE77_9FIRM</name>
<evidence type="ECO:0000259" key="1">
    <source>
        <dbReference type="Pfam" id="PF18765"/>
    </source>
</evidence>
<protein>
    <submittedName>
        <fullName evidence="2">Nucleotidyltransferase domain-containing protein</fullName>
    </submittedName>
</protein>
<dbReference type="SUPFAM" id="SSF81301">
    <property type="entry name" value="Nucleotidyltransferase"/>
    <property type="match status" value="1"/>
</dbReference>
<gene>
    <name evidence="2" type="ORF">D5281_05075</name>
</gene>
<dbReference type="AlphaFoldDB" id="A0A9X5BE77"/>
<dbReference type="OrthoDB" id="2050325at2"/>
<reference evidence="2" key="1">
    <citation type="submission" date="2018-09" db="EMBL/GenBank/DDBJ databases">
        <title>Murine metabolic-syndrome-specific gut microbial biobank.</title>
        <authorList>
            <person name="Liu C."/>
        </authorList>
    </citation>
    <scope>NUCLEOTIDE SEQUENCE</scope>
    <source>
        <strain evidence="2">D42-62</strain>
    </source>
</reference>
<organism evidence="2 3">
    <name type="scientific">Parablautia muri</name>
    <dbReference type="NCBI Taxonomy" id="2320879"/>
    <lineage>
        <taxon>Bacteria</taxon>
        <taxon>Bacillati</taxon>
        <taxon>Bacillota</taxon>
        <taxon>Clostridia</taxon>
        <taxon>Lachnospirales</taxon>
        <taxon>Lachnospiraceae</taxon>
        <taxon>Parablautia</taxon>
    </lineage>
</organism>
<dbReference type="Pfam" id="PF18765">
    <property type="entry name" value="Polbeta"/>
    <property type="match status" value="1"/>
</dbReference>